<dbReference type="PROSITE" id="PS50943">
    <property type="entry name" value="HTH_CROC1"/>
    <property type="match status" value="1"/>
</dbReference>
<dbReference type="AlphaFoldDB" id="A0AAW6CEN2"/>
<dbReference type="InterPro" id="IPR010982">
    <property type="entry name" value="Lambda_DNA-bd_dom_sf"/>
</dbReference>
<sequence length="295" mass="34079">MDDFRERIERGETILFSEILKHIPSDEVLAHLFPDPYSQGQPAITHFGLEVLELRLQGLKQVQIAEKLQTTKSRVAYWSQMTMNSLHKDCLDHVEVDIPALRRLLNLERLPEGRYTKLSELLRDMPSDEELERLDKARGNLGGETKRRHVTQKDLYILRQRLDGRSYDSLCAELGWSRAQVRRNMQGTRMRLIRDLRVELDVPQLFKPYKPSWSLPDPDNYVEAHGKMTSTLGVHIAAYRKEHGETVAQFASRSGVSVSSIRRIESGISDPSADLVWKISRHMGMTMDDLFKKMP</sequence>
<reference evidence="3" key="1">
    <citation type="submission" date="2023-01" db="EMBL/GenBank/DDBJ databases">
        <title>Human gut microbiome strain richness.</title>
        <authorList>
            <person name="Chen-Liaw A."/>
        </authorList>
    </citation>
    <scope>NUCLEOTIDE SEQUENCE</scope>
    <source>
        <strain evidence="3">1001287st1_F4_1001285I_161205</strain>
    </source>
</reference>
<evidence type="ECO:0000313" key="4">
    <source>
        <dbReference type="Proteomes" id="UP001211173"/>
    </source>
</evidence>
<dbReference type="PANTHER" id="PTHR46558">
    <property type="entry name" value="TRACRIPTIONAL REGULATORY PROTEIN-RELATED-RELATED"/>
    <property type="match status" value="1"/>
</dbReference>
<dbReference type="Gene3D" id="1.10.260.40">
    <property type="entry name" value="lambda repressor-like DNA-binding domains"/>
    <property type="match status" value="1"/>
</dbReference>
<dbReference type="RefSeq" id="WP_195325242.1">
    <property type="nucleotide sequence ID" value="NZ_JADMVZ010000006.1"/>
</dbReference>
<dbReference type="SUPFAM" id="SSF47413">
    <property type="entry name" value="lambda repressor-like DNA-binding domains"/>
    <property type="match status" value="1"/>
</dbReference>
<accession>A0AAW6CEN2</accession>
<comment type="caution">
    <text evidence="3">The sequence shown here is derived from an EMBL/GenBank/DDBJ whole genome shotgun (WGS) entry which is preliminary data.</text>
</comment>
<evidence type="ECO:0000256" key="1">
    <source>
        <dbReference type="ARBA" id="ARBA00023125"/>
    </source>
</evidence>
<dbReference type="Proteomes" id="UP001211173">
    <property type="component" value="Unassembled WGS sequence"/>
</dbReference>
<proteinExistence type="predicted"/>
<dbReference type="PANTHER" id="PTHR46558:SF4">
    <property type="entry name" value="DNA-BIDING PHAGE PROTEIN"/>
    <property type="match status" value="1"/>
</dbReference>
<protein>
    <submittedName>
        <fullName evidence="3">Helix-turn-helix domain-containing protein</fullName>
    </submittedName>
</protein>
<dbReference type="Pfam" id="PF01381">
    <property type="entry name" value="HTH_3"/>
    <property type="match status" value="1"/>
</dbReference>
<evidence type="ECO:0000313" key="3">
    <source>
        <dbReference type="EMBL" id="MDB7932142.1"/>
    </source>
</evidence>
<gene>
    <name evidence="3" type="ORF">PNE06_03535</name>
</gene>
<dbReference type="GO" id="GO:0003677">
    <property type="term" value="F:DNA binding"/>
    <property type="evidence" value="ECO:0007669"/>
    <property type="project" value="UniProtKB-KW"/>
</dbReference>
<dbReference type="SMART" id="SM00530">
    <property type="entry name" value="HTH_XRE"/>
    <property type="match status" value="1"/>
</dbReference>
<feature type="domain" description="HTH cro/C1-type" evidence="2">
    <location>
        <begin position="236"/>
        <end position="290"/>
    </location>
</feature>
<dbReference type="EMBL" id="JAQLWV010000004">
    <property type="protein sequence ID" value="MDB7932142.1"/>
    <property type="molecule type" value="Genomic_DNA"/>
</dbReference>
<name>A0AAW6CEN2_FLAPL</name>
<dbReference type="CDD" id="cd00093">
    <property type="entry name" value="HTH_XRE"/>
    <property type="match status" value="1"/>
</dbReference>
<organism evidence="3 4">
    <name type="scientific">Flavonifractor plautii</name>
    <name type="common">Fusobacterium plautii</name>
    <dbReference type="NCBI Taxonomy" id="292800"/>
    <lineage>
        <taxon>Bacteria</taxon>
        <taxon>Bacillati</taxon>
        <taxon>Bacillota</taxon>
        <taxon>Clostridia</taxon>
        <taxon>Eubacteriales</taxon>
        <taxon>Oscillospiraceae</taxon>
        <taxon>Flavonifractor</taxon>
    </lineage>
</organism>
<dbReference type="InterPro" id="IPR001387">
    <property type="entry name" value="Cro/C1-type_HTH"/>
</dbReference>
<keyword evidence="1" id="KW-0238">DNA-binding</keyword>
<evidence type="ECO:0000259" key="2">
    <source>
        <dbReference type="PROSITE" id="PS50943"/>
    </source>
</evidence>